<evidence type="ECO:0000313" key="3">
    <source>
        <dbReference type="EMBL" id="KAG8172674.1"/>
    </source>
</evidence>
<accession>A0AAV6TLN1</accession>
<evidence type="ECO:0008006" key="5">
    <source>
        <dbReference type="Google" id="ProtNLM"/>
    </source>
</evidence>
<feature type="transmembrane region" description="Helical" evidence="2">
    <location>
        <begin position="12"/>
        <end position="30"/>
    </location>
</feature>
<protein>
    <recommendedName>
        <fullName evidence="5">Glucose-methanol-choline oxidoreductase N-terminal domain-containing protein</fullName>
    </recommendedName>
</protein>
<comment type="caution">
    <text evidence="3">The sequence shown here is derived from an EMBL/GenBank/DDBJ whole genome shotgun (WGS) entry which is preliminary data.</text>
</comment>
<evidence type="ECO:0000313" key="4">
    <source>
        <dbReference type="Proteomes" id="UP000827092"/>
    </source>
</evidence>
<dbReference type="GO" id="GO:0016491">
    <property type="term" value="F:oxidoreductase activity"/>
    <property type="evidence" value="ECO:0007669"/>
    <property type="project" value="TreeGrafter"/>
</dbReference>
<dbReference type="Proteomes" id="UP000827092">
    <property type="component" value="Unassembled WGS sequence"/>
</dbReference>
<keyword evidence="2" id="KW-0812">Transmembrane</keyword>
<dbReference type="InterPro" id="IPR012132">
    <property type="entry name" value="GMC_OxRdtase"/>
</dbReference>
<dbReference type="PANTHER" id="PTHR11552:SF217">
    <property type="entry name" value="GLUCOSE DEHYDROGENASE [FAD, QUINONE]"/>
    <property type="match status" value="1"/>
</dbReference>
<dbReference type="AlphaFoldDB" id="A0AAV6TLN1"/>
<organism evidence="3 4">
    <name type="scientific">Oedothorax gibbosus</name>
    <dbReference type="NCBI Taxonomy" id="931172"/>
    <lineage>
        <taxon>Eukaryota</taxon>
        <taxon>Metazoa</taxon>
        <taxon>Ecdysozoa</taxon>
        <taxon>Arthropoda</taxon>
        <taxon>Chelicerata</taxon>
        <taxon>Arachnida</taxon>
        <taxon>Araneae</taxon>
        <taxon>Araneomorphae</taxon>
        <taxon>Entelegynae</taxon>
        <taxon>Araneoidea</taxon>
        <taxon>Linyphiidae</taxon>
        <taxon>Erigoninae</taxon>
        <taxon>Oedothorax</taxon>
    </lineage>
</organism>
<keyword evidence="2" id="KW-1133">Transmembrane helix</keyword>
<dbReference type="InterPro" id="IPR036188">
    <property type="entry name" value="FAD/NAD-bd_sf"/>
</dbReference>
<evidence type="ECO:0000256" key="2">
    <source>
        <dbReference type="SAM" id="Phobius"/>
    </source>
</evidence>
<dbReference type="PANTHER" id="PTHR11552">
    <property type="entry name" value="GLUCOSE-METHANOL-CHOLINE GMC OXIDOREDUCTASE"/>
    <property type="match status" value="1"/>
</dbReference>
<dbReference type="Gene3D" id="3.50.50.60">
    <property type="entry name" value="FAD/NAD(P)-binding domain"/>
    <property type="match status" value="1"/>
</dbReference>
<feature type="non-terminal residue" evidence="3">
    <location>
        <position position="118"/>
    </location>
</feature>
<comment type="similarity">
    <text evidence="1">Belongs to the GMC oxidoreductase family.</text>
</comment>
<dbReference type="Gene3D" id="3.30.560.10">
    <property type="entry name" value="Glucose Oxidase, domain 3"/>
    <property type="match status" value="1"/>
</dbReference>
<dbReference type="SUPFAM" id="SSF51905">
    <property type="entry name" value="FAD/NAD(P)-binding domain"/>
    <property type="match status" value="1"/>
</dbReference>
<sequence>MASSTVEYNGAYVPSLAANPLLPLLLISLAKQKNAPRTTASFSEEYDYIVVGAGSAGSVVSSRLSEIPCVTVLLLEAGKAPPLLNDVPGLWRYFWFSDLDWAYKTVPQKHSGFALINN</sequence>
<evidence type="ECO:0000256" key="1">
    <source>
        <dbReference type="ARBA" id="ARBA00010790"/>
    </source>
</evidence>
<reference evidence="3 4" key="1">
    <citation type="journal article" date="2022" name="Nat. Ecol. Evol.">
        <title>A masculinizing supergene underlies an exaggerated male reproductive morph in a spider.</title>
        <authorList>
            <person name="Hendrickx F."/>
            <person name="De Corte Z."/>
            <person name="Sonet G."/>
            <person name="Van Belleghem S.M."/>
            <person name="Kostlbacher S."/>
            <person name="Vangestel C."/>
        </authorList>
    </citation>
    <scope>NUCLEOTIDE SEQUENCE [LARGE SCALE GENOMIC DNA]</scope>
    <source>
        <strain evidence="3">W744_W776</strain>
    </source>
</reference>
<proteinExistence type="inferred from homology"/>
<name>A0AAV6TLN1_9ARAC</name>
<dbReference type="EMBL" id="JAFNEN010002473">
    <property type="protein sequence ID" value="KAG8172674.1"/>
    <property type="molecule type" value="Genomic_DNA"/>
</dbReference>
<keyword evidence="2" id="KW-0472">Membrane</keyword>
<dbReference type="GO" id="GO:0050660">
    <property type="term" value="F:flavin adenine dinucleotide binding"/>
    <property type="evidence" value="ECO:0007669"/>
    <property type="project" value="InterPro"/>
</dbReference>
<gene>
    <name evidence="3" type="ORF">JTE90_012160</name>
</gene>
<keyword evidence="4" id="KW-1185">Reference proteome</keyword>